<dbReference type="Proteomes" id="UP000239480">
    <property type="component" value="Unassembled WGS sequence"/>
</dbReference>
<keyword evidence="3" id="KW-1185">Reference proteome</keyword>
<evidence type="ECO:0000313" key="2">
    <source>
        <dbReference type="EMBL" id="PRY23167.1"/>
    </source>
</evidence>
<reference evidence="2 3" key="1">
    <citation type="submission" date="2018-03" db="EMBL/GenBank/DDBJ databases">
        <title>Genomic Encyclopedia of Archaeal and Bacterial Type Strains, Phase II (KMG-II): from individual species to whole genera.</title>
        <authorList>
            <person name="Goeker M."/>
        </authorList>
    </citation>
    <scope>NUCLEOTIDE SEQUENCE [LARGE SCALE GENOMIC DNA]</scope>
    <source>
        <strain evidence="2 3">DSM 29328</strain>
    </source>
</reference>
<comment type="caution">
    <text evidence="2">The sequence shown here is derived from an EMBL/GenBank/DDBJ whole genome shotgun (WGS) entry which is preliminary data.</text>
</comment>
<gene>
    <name evidence="2" type="ORF">CLV78_105221</name>
</gene>
<feature type="region of interest" description="Disordered" evidence="1">
    <location>
        <begin position="80"/>
        <end position="113"/>
    </location>
</feature>
<dbReference type="AlphaFoldDB" id="A0A2T0RPV9"/>
<accession>A0A2T0RPV9</accession>
<evidence type="ECO:0000256" key="1">
    <source>
        <dbReference type="SAM" id="MobiDB-lite"/>
    </source>
</evidence>
<dbReference type="EMBL" id="PVTD01000005">
    <property type="protein sequence ID" value="PRY23167.1"/>
    <property type="molecule type" value="Genomic_DNA"/>
</dbReference>
<organism evidence="2 3">
    <name type="scientific">Aliiruegeria haliotis</name>
    <dbReference type="NCBI Taxonomy" id="1280846"/>
    <lineage>
        <taxon>Bacteria</taxon>
        <taxon>Pseudomonadati</taxon>
        <taxon>Pseudomonadota</taxon>
        <taxon>Alphaproteobacteria</taxon>
        <taxon>Rhodobacterales</taxon>
        <taxon>Roseobacteraceae</taxon>
        <taxon>Aliiruegeria</taxon>
    </lineage>
</organism>
<proteinExistence type="predicted"/>
<name>A0A2T0RPV9_9RHOB</name>
<feature type="compositionally biased region" description="Basic and acidic residues" evidence="1">
    <location>
        <begin position="80"/>
        <end position="89"/>
    </location>
</feature>
<dbReference type="RefSeq" id="WP_106205470.1">
    <property type="nucleotide sequence ID" value="NZ_PVTD01000005.1"/>
</dbReference>
<sequence length="113" mass="12858">MLTDGQRYTMKMTMLLHEDSERLRKVWAIRNERLRAGSFPLSVEEAAEIVTGLGYKEESSRWYQMVWKLSRVPVGELRRSRSQFQHDEGGDPGDDGAPGLSMDIDSILKDAGL</sequence>
<protein>
    <submittedName>
        <fullName evidence="2">Uncharacterized protein</fullName>
    </submittedName>
</protein>
<evidence type="ECO:0000313" key="3">
    <source>
        <dbReference type="Proteomes" id="UP000239480"/>
    </source>
</evidence>